<dbReference type="RefSeq" id="WP_252995904.1">
    <property type="nucleotide sequence ID" value="NZ_CP099717.1"/>
</dbReference>
<dbReference type="Proteomes" id="UP001056890">
    <property type="component" value="Chromosome"/>
</dbReference>
<keyword evidence="2" id="KW-1185">Reference proteome</keyword>
<dbReference type="EMBL" id="CP099717">
    <property type="protein sequence ID" value="USV58758.1"/>
    <property type="molecule type" value="Genomic_DNA"/>
</dbReference>
<proteinExistence type="predicted"/>
<dbReference type="InterPro" id="IPR013320">
    <property type="entry name" value="ConA-like_dom_sf"/>
</dbReference>
<dbReference type="Gene3D" id="2.60.120.200">
    <property type="match status" value="1"/>
</dbReference>
<evidence type="ECO:0000313" key="1">
    <source>
        <dbReference type="EMBL" id="USV58758.1"/>
    </source>
</evidence>
<accession>A0AAE9MJM5</accession>
<sequence>MATDQALRDLILASAPMGYYPLDTLASLGNDISPYANHGSQSGTFPQAAAVVAGMDILMTQGISSPLVAIPDRTEYKGRTFTLECIISHSEDANLVIAERGGDNKNWSLQSMGLAAGATPPSYQFILGDQAIAPGNGRAGPSVIGHMIFTSALGFTKIYLNGVPLKEWTVATGNGTQANQGTLPIHLFSRGGSFNTSAYMAHVAFYDRELTLAERQARAAMFDKPFEMKPHRLTATPANQEPRSQFQPQDVAWRGSPGFIYAGPVLAQELTQFPMIKGRDYFWLRDGVRNVEQGYIESTVTIDGEGVARRVLCFTQSGELVAETTSRASDGKYRFDLLWLNRRYMLVAQDDPAFGPADYNAVAADFQLPKPYAPGEGVGLTGA</sequence>
<evidence type="ECO:0000313" key="2">
    <source>
        <dbReference type="Proteomes" id="UP001056890"/>
    </source>
</evidence>
<gene>
    <name evidence="1" type="ORF">NHF51_06325</name>
</gene>
<protein>
    <submittedName>
        <fullName evidence="1">LamG domain-containing protein</fullName>
    </submittedName>
</protein>
<dbReference type="SUPFAM" id="SSF49899">
    <property type="entry name" value="Concanavalin A-like lectins/glucanases"/>
    <property type="match status" value="1"/>
</dbReference>
<dbReference type="AlphaFoldDB" id="A0AAE9MJM5"/>
<organism evidence="1 2">
    <name type="scientific">Aeromonas encheleia</name>
    <dbReference type="NCBI Taxonomy" id="73010"/>
    <lineage>
        <taxon>Bacteria</taxon>
        <taxon>Pseudomonadati</taxon>
        <taxon>Pseudomonadota</taxon>
        <taxon>Gammaproteobacteria</taxon>
        <taxon>Aeromonadales</taxon>
        <taxon>Aeromonadaceae</taxon>
        <taxon>Aeromonas</taxon>
    </lineage>
</organism>
<reference evidence="1" key="1">
    <citation type="submission" date="2022-06" db="EMBL/GenBank/DDBJ databases">
        <title>Complete Genome of Aeromonas sp. Strain SOD01 Isolated from an Urban Freshwater Stream.</title>
        <authorList>
            <person name="Williams L.E."/>
            <person name="Brysgel T."/>
            <person name="Capestro E.M."/>
            <person name="Foltz G.V."/>
            <person name="Gardner A.E."/>
            <person name="Ingrassia J."/>
            <person name="Peterson E."/>
            <person name="Arruda J."/>
            <person name="Flaherty I."/>
            <person name="Hunt M."/>
            <person name="Pappas G."/>
            <person name="Ramsaran S."/>
            <person name="Rocha M."/>
        </authorList>
    </citation>
    <scope>NUCLEOTIDE SEQUENCE</scope>
    <source>
        <strain evidence="1">SOD01</strain>
    </source>
</reference>
<name>A0AAE9MJM5_9GAMM</name>